<dbReference type="PROSITE" id="PS50110">
    <property type="entry name" value="RESPONSE_REGULATORY"/>
    <property type="match status" value="1"/>
</dbReference>
<keyword evidence="4" id="KW-0238">DNA-binding</keyword>
<dbReference type="Gene3D" id="3.40.50.2300">
    <property type="match status" value="1"/>
</dbReference>
<dbReference type="SMART" id="SM00448">
    <property type="entry name" value="REC"/>
    <property type="match status" value="1"/>
</dbReference>
<dbReference type="GO" id="GO:0006355">
    <property type="term" value="P:regulation of DNA-templated transcription"/>
    <property type="evidence" value="ECO:0007669"/>
    <property type="project" value="TreeGrafter"/>
</dbReference>
<dbReference type="AlphaFoldDB" id="A0A0F9PMI9"/>
<keyword evidence="1" id="KW-0597">Phosphoprotein</keyword>
<dbReference type="Pfam" id="PF00072">
    <property type="entry name" value="Response_reg"/>
    <property type="match status" value="1"/>
</dbReference>
<dbReference type="PANTHER" id="PTHR48111">
    <property type="entry name" value="REGULATOR OF RPOS"/>
    <property type="match status" value="1"/>
</dbReference>
<evidence type="ECO:0000259" key="6">
    <source>
        <dbReference type="PROSITE" id="PS50110"/>
    </source>
</evidence>
<evidence type="ECO:0000256" key="4">
    <source>
        <dbReference type="ARBA" id="ARBA00023125"/>
    </source>
</evidence>
<dbReference type="GO" id="GO:0005829">
    <property type="term" value="C:cytosol"/>
    <property type="evidence" value="ECO:0007669"/>
    <property type="project" value="TreeGrafter"/>
</dbReference>
<dbReference type="EMBL" id="LAZR01002333">
    <property type="protein sequence ID" value="KKN31389.1"/>
    <property type="molecule type" value="Genomic_DNA"/>
</dbReference>
<reference evidence="7" key="1">
    <citation type="journal article" date="2015" name="Nature">
        <title>Complex archaea that bridge the gap between prokaryotes and eukaryotes.</title>
        <authorList>
            <person name="Spang A."/>
            <person name="Saw J.H."/>
            <person name="Jorgensen S.L."/>
            <person name="Zaremba-Niedzwiedzka K."/>
            <person name="Martijn J."/>
            <person name="Lind A.E."/>
            <person name="van Eijk R."/>
            <person name="Schleper C."/>
            <person name="Guy L."/>
            <person name="Ettema T.J."/>
        </authorList>
    </citation>
    <scope>NUCLEOTIDE SEQUENCE</scope>
</reference>
<dbReference type="GO" id="GO:0032993">
    <property type="term" value="C:protein-DNA complex"/>
    <property type="evidence" value="ECO:0007669"/>
    <property type="project" value="TreeGrafter"/>
</dbReference>
<organism evidence="7">
    <name type="scientific">marine sediment metagenome</name>
    <dbReference type="NCBI Taxonomy" id="412755"/>
    <lineage>
        <taxon>unclassified sequences</taxon>
        <taxon>metagenomes</taxon>
        <taxon>ecological metagenomes</taxon>
    </lineage>
</organism>
<sequence>MRLLLIEDNTRLAALIRDGLQDQGFAVDWCDTLDKVKRLRQLVEYDLLLLDLGLPDGNGLSFIRVMRRQEDMTPILIITARGELDDRVVRARR</sequence>
<evidence type="ECO:0000256" key="2">
    <source>
        <dbReference type="ARBA" id="ARBA00023012"/>
    </source>
</evidence>
<protein>
    <recommendedName>
        <fullName evidence="6">Response regulatory domain-containing protein</fullName>
    </recommendedName>
</protein>
<dbReference type="GO" id="GO:0000156">
    <property type="term" value="F:phosphorelay response regulator activity"/>
    <property type="evidence" value="ECO:0007669"/>
    <property type="project" value="TreeGrafter"/>
</dbReference>
<keyword evidence="2" id="KW-0902">Two-component regulatory system</keyword>
<dbReference type="PANTHER" id="PTHR48111:SF1">
    <property type="entry name" value="TWO-COMPONENT RESPONSE REGULATOR ORR33"/>
    <property type="match status" value="1"/>
</dbReference>
<comment type="caution">
    <text evidence="7">The sequence shown here is derived from an EMBL/GenBank/DDBJ whole genome shotgun (WGS) entry which is preliminary data.</text>
</comment>
<dbReference type="InterPro" id="IPR039420">
    <property type="entry name" value="WalR-like"/>
</dbReference>
<evidence type="ECO:0000313" key="7">
    <source>
        <dbReference type="EMBL" id="KKN31389.1"/>
    </source>
</evidence>
<keyword evidence="3" id="KW-0805">Transcription regulation</keyword>
<gene>
    <name evidence="7" type="ORF">LCGC14_0824460</name>
</gene>
<name>A0A0F9PMI9_9ZZZZ</name>
<accession>A0A0F9PMI9</accession>
<keyword evidence="5" id="KW-0804">Transcription</keyword>
<evidence type="ECO:0000256" key="3">
    <source>
        <dbReference type="ARBA" id="ARBA00023015"/>
    </source>
</evidence>
<dbReference type="InterPro" id="IPR001789">
    <property type="entry name" value="Sig_transdc_resp-reg_receiver"/>
</dbReference>
<dbReference type="InterPro" id="IPR011006">
    <property type="entry name" value="CheY-like_superfamily"/>
</dbReference>
<evidence type="ECO:0000256" key="5">
    <source>
        <dbReference type="ARBA" id="ARBA00023163"/>
    </source>
</evidence>
<evidence type="ECO:0000256" key="1">
    <source>
        <dbReference type="ARBA" id="ARBA00022553"/>
    </source>
</evidence>
<dbReference type="SUPFAM" id="SSF52172">
    <property type="entry name" value="CheY-like"/>
    <property type="match status" value="1"/>
</dbReference>
<proteinExistence type="predicted"/>
<feature type="domain" description="Response regulatory" evidence="6">
    <location>
        <begin position="2"/>
        <end position="93"/>
    </location>
</feature>
<dbReference type="GO" id="GO:0000976">
    <property type="term" value="F:transcription cis-regulatory region binding"/>
    <property type="evidence" value="ECO:0007669"/>
    <property type="project" value="TreeGrafter"/>
</dbReference>